<keyword evidence="3" id="KW-1185">Reference proteome</keyword>
<evidence type="ECO:0000256" key="1">
    <source>
        <dbReference type="SAM" id="MobiDB-lite"/>
    </source>
</evidence>
<dbReference type="AlphaFoldDB" id="A0A5N5W3U7"/>
<sequence length="82" mass="9226">MTDQPPAAAPPTADSLDAEASPPQTSWRIQTLYPTGWGTADASYTWEYALALLARRRHYDPDLEHRLVQQTITYTVVEEPPQ</sequence>
<accession>A0A5N5W3U7</accession>
<evidence type="ECO:0000313" key="3">
    <source>
        <dbReference type="Proteomes" id="UP000327000"/>
    </source>
</evidence>
<proteinExistence type="predicted"/>
<comment type="caution">
    <text evidence="2">The sequence shown here is derived from an EMBL/GenBank/DDBJ whole genome shotgun (WGS) entry which is preliminary data.</text>
</comment>
<dbReference type="RefSeq" id="WP_152264593.1">
    <property type="nucleotide sequence ID" value="NZ_VOKX01000070.1"/>
</dbReference>
<name>A0A5N5W3U7_STRMB</name>
<reference evidence="2 3" key="1">
    <citation type="journal article" date="2019" name="Microb. Cell Fact.">
        <title>Exploring novel herbicidin analogues by transcriptional regulator overexpression and MS/MS molecular networking.</title>
        <authorList>
            <person name="Shi Y."/>
            <person name="Gu R."/>
            <person name="Li Y."/>
            <person name="Wang X."/>
            <person name="Ren W."/>
            <person name="Li X."/>
            <person name="Wang L."/>
            <person name="Xie Y."/>
            <person name="Hong B."/>
        </authorList>
    </citation>
    <scope>NUCLEOTIDE SEQUENCE [LARGE SCALE GENOMIC DNA]</scope>
    <source>
        <strain evidence="2 3">US-43</strain>
    </source>
</reference>
<gene>
    <name evidence="2" type="ORF">FRZ00_21295</name>
</gene>
<organism evidence="2 3">
    <name type="scientific">Streptomyces mobaraensis</name>
    <name type="common">Streptoverticillium mobaraense</name>
    <dbReference type="NCBI Taxonomy" id="35621"/>
    <lineage>
        <taxon>Bacteria</taxon>
        <taxon>Bacillati</taxon>
        <taxon>Actinomycetota</taxon>
        <taxon>Actinomycetes</taxon>
        <taxon>Kitasatosporales</taxon>
        <taxon>Streptomycetaceae</taxon>
        <taxon>Streptomyces</taxon>
    </lineage>
</organism>
<protein>
    <submittedName>
        <fullName evidence="2">Uncharacterized protein</fullName>
    </submittedName>
</protein>
<dbReference type="EMBL" id="VOKX01000070">
    <property type="protein sequence ID" value="KAB7839480.1"/>
    <property type="molecule type" value="Genomic_DNA"/>
</dbReference>
<evidence type="ECO:0000313" key="2">
    <source>
        <dbReference type="EMBL" id="KAB7839480.1"/>
    </source>
</evidence>
<feature type="region of interest" description="Disordered" evidence="1">
    <location>
        <begin position="1"/>
        <end position="25"/>
    </location>
</feature>
<dbReference type="Proteomes" id="UP000327000">
    <property type="component" value="Unassembled WGS sequence"/>
</dbReference>